<gene>
    <name evidence="3" type="ORF">GSPATT00034483001</name>
</gene>
<dbReference type="GeneID" id="5018187"/>
<dbReference type="AlphaFoldDB" id="A0C2I8"/>
<evidence type="ECO:0000256" key="1">
    <source>
        <dbReference type="SAM" id="MobiDB-lite"/>
    </source>
</evidence>
<dbReference type="Proteomes" id="UP000000600">
    <property type="component" value="Unassembled WGS sequence"/>
</dbReference>
<keyword evidence="2" id="KW-0732">Signal</keyword>
<dbReference type="OrthoDB" id="310173at2759"/>
<accession>A0C2I8</accession>
<proteinExistence type="predicted"/>
<feature type="chain" id="PRO_5002623326" description="Cleavage/polyadenylation specificity factor A subunit N-terminal domain-containing protein" evidence="2">
    <location>
        <begin position="17"/>
        <end position="838"/>
    </location>
</feature>
<protein>
    <recommendedName>
        <fullName evidence="5">Cleavage/polyadenylation specificity factor A subunit N-terminal domain-containing protein</fullName>
    </recommendedName>
</protein>
<evidence type="ECO:0008006" key="5">
    <source>
        <dbReference type="Google" id="ProtNLM"/>
    </source>
</evidence>
<dbReference type="OMA" id="ICNVYNY"/>
<feature type="region of interest" description="Disordered" evidence="1">
    <location>
        <begin position="769"/>
        <end position="793"/>
    </location>
</feature>
<dbReference type="InParanoid" id="A0C2I8"/>
<evidence type="ECO:0000313" key="4">
    <source>
        <dbReference type="Proteomes" id="UP000000600"/>
    </source>
</evidence>
<dbReference type="HOGENOM" id="CLU_339347_0_0_1"/>
<feature type="signal peptide" evidence="2">
    <location>
        <begin position="1"/>
        <end position="16"/>
    </location>
</feature>
<dbReference type="RefSeq" id="XP_001432402.1">
    <property type="nucleotide sequence ID" value="XM_001432365.1"/>
</dbReference>
<keyword evidence="4" id="KW-1185">Reference proteome</keyword>
<evidence type="ECO:0000256" key="2">
    <source>
        <dbReference type="SAM" id="SignalP"/>
    </source>
</evidence>
<dbReference type="EMBL" id="CT868035">
    <property type="protein sequence ID" value="CAK65005.1"/>
    <property type="molecule type" value="Genomic_DNA"/>
</dbReference>
<evidence type="ECO:0000313" key="3">
    <source>
        <dbReference type="EMBL" id="CAK65005.1"/>
    </source>
</evidence>
<name>A0C2I8_PARTE</name>
<reference evidence="3 4" key="1">
    <citation type="journal article" date="2006" name="Nature">
        <title>Global trends of whole-genome duplications revealed by the ciliate Paramecium tetraurelia.</title>
        <authorList>
            <consortium name="Genoscope"/>
            <person name="Aury J.-M."/>
            <person name="Jaillon O."/>
            <person name="Duret L."/>
            <person name="Noel B."/>
            <person name="Jubin C."/>
            <person name="Porcel B.M."/>
            <person name="Segurens B."/>
            <person name="Daubin V."/>
            <person name="Anthouard V."/>
            <person name="Aiach N."/>
            <person name="Arnaiz O."/>
            <person name="Billaut A."/>
            <person name="Beisson J."/>
            <person name="Blanc I."/>
            <person name="Bouhouche K."/>
            <person name="Camara F."/>
            <person name="Duharcourt S."/>
            <person name="Guigo R."/>
            <person name="Gogendeau D."/>
            <person name="Katinka M."/>
            <person name="Keller A.-M."/>
            <person name="Kissmehl R."/>
            <person name="Klotz C."/>
            <person name="Koll F."/>
            <person name="Le Moue A."/>
            <person name="Lepere C."/>
            <person name="Malinsky S."/>
            <person name="Nowacki M."/>
            <person name="Nowak J.K."/>
            <person name="Plattner H."/>
            <person name="Poulain J."/>
            <person name="Ruiz F."/>
            <person name="Serrano V."/>
            <person name="Zagulski M."/>
            <person name="Dessen P."/>
            <person name="Betermier M."/>
            <person name="Weissenbach J."/>
            <person name="Scarpelli C."/>
            <person name="Schachter V."/>
            <person name="Sperling L."/>
            <person name="Meyer E."/>
            <person name="Cohen J."/>
            <person name="Wincker P."/>
        </authorList>
    </citation>
    <scope>NUCLEOTIDE SEQUENCE [LARGE SCALE GENOMIC DNA]</scope>
    <source>
        <strain evidence="3 4">Stock d4-2</strain>
    </source>
</reference>
<sequence>MLLGSLTVILFQIIRSQDCIEQDDAEQQQFSISLSDEEVVYLYFNELDYSSTSFNICSNNKIDNVNVVVSMKLIQYVQHQNQWEYDVLFLKQYKTTKNRMPRQSQLIIGQLQIIQQAKFYQDKDPEIQIVFTLQDQIYNFVVMDTVLIVIQNWRKILIKVYPKMIDRTEIPIACALTSLVDQLNETIFSNGHNQINANNNWQKNMCPFLKLDYKCENQQFGRYQEVLILQTYQDQTLTFSSERTLFVIDLVSKNSECLSFQEIILAYDYDLKTKKFVIVHANQITYDGETYGLNLRVKKAQVFLTKSFILLGSGTEVTIFTKKLRLISTTDFKRNFQIIANQLQDQFIMADKNYIFKYLLYETPFFEINTKQQNDVNLIFEIQAADALKNIVILTQSDYDIHVKTLNISKTIDVSTIYQSRLLKFQKCQYDKILMGAQQFNQYNKLSILFTYQLRIFDLDSFKIIFAFSSSYIFLGQIDKGNLKVFKRYSVQDEVITKLNSAFQIQDNKINYIHCTYISCYFYLDVMNTYDQKKVKKIENGQVHKVVSDNNHFYLLLPQKVLIYNITEQETTQSDDLDATDVVNIFASPKKKDFLFVQTQNGSLCLYSISFPFQDLISSFSLNVTQILEFVIFEEYFLIFTTDSKEQTICNVYNYQNELNIFLQRKLPLFFFKMIDFNNLQVDYDKNILYIKGLLTTSNEHVIVAYRVDKRIEQSMQFITKLKSQIGFVLPISNSMTLRFENKFNFTSIYQNGDLRETCLIDKFLNEDDQEDYDDDDDSSSDSDSDADQDDTLSLDESYKFSSSSFISISSAGELLILGMQSVYGRRRPQNIDIFQPL</sequence>
<dbReference type="KEGG" id="ptm:GSPATT00034483001"/>
<organism evidence="3 4">
    <name type="scientific">Paramecium tetraurelia</name>
    <dbReference type="NCBI Taxonomy" id="5888"/>
    <lineage>
        <taxon>Eukaryota</taxon>
        <taxon>Sar</taxon>
        <taxon>Alveolata</taxon>
        <taxon>Ciliophora</taxon>
        <taxon>Intramacronucleata</taxon>
        <taxon>Oligohymenophorea</taxon>
        <taxon>Peniculida</taxon>
        <taxon>Parameciidae</taxon>
        <taxon>Paramecium</taxon>
    </lineage>
</organism>